<dbReference type="AlphaFoldDB" id="A0A7W7A8B5"/>
<name>A0A7W7A8B5_9SPHN</name>
<feature type="signal peptide" evidence="2">
    <location>
        <begin position="1"/>
        <end position="21"/>
    </location>
</feature>
<proteinExistence type="predicted"/>
<evidence type="ECO:0000313" key="4">
    <source>
        <dbReference type="Proteomes" id="UP000538566"/>
    </source>
</evidence>
<evidence type="ECO:0000256" key="1">
    <source>
        <dbReference type="PROSITE-ProRule" id="PRU00339"/>
    </source>
</evidence>
<dbReference type="InterPro" id="IPR011990">
    <property type="entry name" value="TPR-like_helical_dom_sf"/>
</dbReference>
<dbReference type="InterPro" id="IPR019734">
    <property type="entry name" value="TPR_rpt"/>
</dbReference>
<organism evidence="3 4">
    <name type="scientific">Novosphingobium taihuense</name>
    <dbReference type="NCBI Taxonomy" id="260085"/>
    <lineage>
        <taxon>Bacteria</taxon>
        <taxon>Pseudomonadati</taxon>
        <taxon>Pseudomonadota</taxon>
        <taxon>Alphaproteobacteria</taxon>
        <taxon>Sphingomonadales</taxon>
        <taxon>Sphingomonadaceae</taxon>
        <taxon>Novosphingobium</taxon>
    </lineage>
</organism>
<accession>A0A7W7A8B5</accession>
<feature type="chain" id="PRO_5031506611" evidence="2">
    <location>
        <begin position="22"/>
        <end position="235"/>
    </location>
</feature>
<keyword evidence="4" id="KW-1185">Reference proteome</keyword>
<dbReference type="PROSITE" id="PS50005">
    <property type="entry name" value="TPR"/>
    <property type="match status" value="1"/>
</dbReference>
<feature type="repeat" description="TPR" evidence="1">
    <location>
        <begin position="183"/>
        <end position="216"/>
    </location>
</feature>
<dbReference type="OrthoDB" id="8929480at2"/>
<dbReference type="Proteomes" id="UP000538566">
    <property type="component" value="Unassembled WGS sequence"/>
</dbReference>
<evidence type="ECO:0000313" key="3">
    <source>
        <dbReference type="EMBL" id="MBB4612126.1"/>
    </source>
</evidence>
<dbReference type="Gene3D" id="1.25.40.10">
    <property type="entry name" value="Tetratricopeptide repeat domain"/>
    <property type="match status" value="1"/>
</dbReference>
<dbReference type="EMBL" id="JACHOA010000001">
    <property type="protein sequence ID" value="MBB4612126.1"/>
    <property type="molecule type" value="Genomic_DNA"/>
</dbReference>
<dbReference type="SUPFAM" id="SSF48452">
    <property type="entry name" value="TPR-like"/>
    <property type="match status" value="1"/>
</dbReference>
<evidence type="ECO:0000256" key="2">
    <source>
        <dbReference type="SAM" id="SignalP"/>
    </source>
</evidence>
<comment type="caution">
    <text evidence="3">The sequence shown here is derived from an EMBL/GenBank/DDBJ whole genome shotgun (WGS) entry which is preliminary data.</text>
</comment>
<protein>
    <submittedName>
        <fullName evidence="3">Tetratricopeptide (TPR) repeat protein</fullName>
    </submittedName>
</protein>
<sequence>MRKTGYLAAIVLLTTAATAHAEPMTPEAAREAVSKAMDEIRKQNPAGVLPLVDPVVVALQDQQSKQISQCADDMTQAILLSAMQAAALKKQDEAKSAALIDNAYCLAPFLKGFALIDLHRWDDAEPMLRLASESAPLNAQFRNEYAEWFKAMKQWQKAHDVFEEAYGLGEFESDEANKKANQARALRGMGFTEIEMGDLDKAEKSFKKSLKIIPNHEGAKIELQYIANLRKKGKS</sequence>
<keyword evidence="1" id="KW-0802">TPR repeat</keyword>
<gene>
    <name evidence="3" type="ORF">GGR37_000372</name>
</gene>
<keyword evidence="2" id="KW-0732">Signal</keyword>
<dbReference type="RefSeq" id="WP_144902120.1">
    <property type="nucleotide sequence ID" value="NZ_JACHOA010000001.1"/>
</dbReference>
<dbReference type="SMART" id="SM00028">
    <property type="entry name" value="TPR"/>
    <property type="match status" value="2"/>
</dbReference>
<reference evidence="3 4" key="1">
    <citation type="submission" date="2020-08" db="EMBL/GenBank/DDBJ databases">
        <title>Genomic Encyclopedia of Type Strains, Phase IV (KMG-IV): sequencing the most valuable type-strain genomes for metagenomic binning, comparative biology and taxonomic classification.</title>
        <authorList>
            <person name="Goeker M."/>
        </authorList>
    </citation>
    <scope>NUCLEOTIDE SEQUENCE [LARGE SCALE GENOMIC DNA]</scope>
    <source>
        <strain evidence="3 4">DSM 17507</strain>
    </source>
</reference>